<name>A0A2P8E958_9ACTN</name>
<dbReference type="Pfam" id="PF00528">
    <property type="entry name" value="BPD_transp_1"/>
    <property type="match status" value="1"/>
</dbReference>
<dbReference type="InterPro" id="IPR000515">
    <property type="entry name" value="MetI-like"/>
</dbReference>
<feature type="compositionally biased region" description="Basic and acidic residues" evidence="8">
    <location>
        <begin position="13"/>
        <end position="22"/>
    </location>
</feature>
<feature type="transmembrane region" description="Helical" evidence="7">
    <location>
        <begin position="30"/>
        <end position="50"/>
    </location>
</feature>
<feature type="transmembrane region" description="Helical" evidence="7">
    <location>
        <begin position="127"/>
        <end position="147"/>
    </location>
</feature>
<dbReference type="CDD" id="cd06261">
    <property type="entry name" value="TM_PBP2"/>
    <property type="match status" value="1"/>
</dbReference>
<evidence type="ECO:0000256" key="8">
    <source>
        <dbReference type="SAM" id="MobiDB-lite"/>
    </source>
</evidence>
<comment type="similarity">
    <text evidence="7">Belongs to the binding-protein-dependent transport system permease family.</text>
</comment>
<dbReference type="InterPro" id="IPR035906">
    <property type="entry name" value="MetI-like_sf"/>
</dbReference>
<keyword evidence="6 7" id="KW-0472">Membrane</keyword>
<dbReference type="GO" id="GO:0055085">
    <property type="term" value="P:transmembrane transport"/>
    <property type="evidence" value="ECO:0007669"/>
    <property type="project" value="InterPro"/>
</dbReference>
<evidence type="ECO:0000256" key="4">
    <source>
        <dbReference type="ARBA" id="ARBA00022692"/>
    </source>
</evidence>
<dbReference type="SUPFAM" id="SSF161098">
    <property type="entry name" value="MetI-like"/>
    <property type="match status" value="1"/>
</dbReference>
<feature type="transmembrane region" description="Helical" evidence="7">
    <location>
        <begin position="281"/>
        <end position="301"/>
    </location>
</feature>
<dbReference type="InterPro" id="IPR051393">
    <property type="entry name" value="ABC_transporter_permease"/>
</dbReference>
<sequence>MTVLATKPSRPHATQDRPRRRRTPLERREAFAGVVFVLPVLIIFLMFRFLPIAGAGGMSLTEYAINGEATFLGAENYQRLLNDDVFWHSLGVTVLYVAVFVPMILVVAMVAALLLESIVKLNGLFRSLLFLPYVTSFVMAGIIWTWIYSSDGPINSVLSAIDLPAIGFITGDQILVLASLALVSVWKGFGYAMLILLAGLKAQSGDIREAARIDGANGWQTFWLVTLPMLKPVVFFVLVIETIFSFKVFDTMYVMTGGGPSRASYTLIYMLYDQGFRFFDFGYAAAIGMALFVVVLALSLVQRRIFERKEA</sequence>
<evidence type="ECO:0000256" key="7">
    <source>
        <dbReference type="RuleBase" id="RU363032"/>
    </source>
</evidence>
<comment type="caution">
    <text evidence="10">The sequence shown here is derived from an EMBL/GenBank/DDBJ whole genome shotgun (WGS) entry which is preliminary data.</text>
</comment>
<dbReference type="PANTHER" id="PTHR30193">
    <property type="entry name" value="ABC TRANSPORTER PERMEASE PROTEIN"/>
    <property type="match status" value="1"/>
</dbReference>
<evidence type="ECO:0000256" key="3">
    <source>
        <dbReference type="ARBA" id="ARBA00022475"/>
    </source>
</evidence>
<feature type="transmembrane region" description="Helical" evidence="7">
    <location>
        <begin position="174"/>
        <end position="200"/>
    </location>
</feature>
<evidence type="ECO:0000313" key="11">
    <source>
        <dbReference type="Proteomes" id="UP000243528"/>
    </source>
</evidence>
<keyword evidence="5 7" id="KW-1133">Transmembrane helix</keyword>
<keyword evidence="2 7" id="KW-0813">Transport</keyword>
<protein>
    <submittedName>
        <fullName evidence="10">Carbohydrate ABC transporter membrane protein 1 (CUT1 family)</fullName>
    </submittedName>
</protein>
<comment type="subcellular location">
    <subcellularLocation>
        <location evidence="1 7">Cell membrane</location>
        <topology evidence="1 7">Multi-pass membrane protein</topology>
    </subcellularLocation>
</comment>
<reference evidence="10 11" key="1">
    <citation type="submission" date="2018-03" db="EMBL/GenBank/DDBJ databases">
        <title>Genomic Encyclopedia of Archaeal and Bacterial Type Strains, Phase II (KMG-II): from individual species to whole genera.</title>
        <authorList>
            <person name="Goeker M."/>
        </authorList>
    </citation>
    <scope>NUCLEOTIDE SEQUENCE [LARGE SCALE GENOMIC DNA]</scope>
    <source>
        <strain evidence="10 11">DSM 45211</strain>
    </source>
</reference>
<feature type="region of interest" description="Disordered" evidence="8">
    <location>
        <begin position="1"/>
        <end position="22"/>
    </location>
</feature>
<evidence type="ECO:0000256" key="2">
    <source>
        <dbReference type="ARBA" id="ARBA00022448"/>
    </source>
</evidence>
<evidence type="ECO:0000259" key="9">
    <source>
        <dbReference type="PROSITE" id="PS50928"/>
    </source>
</evidence>
<dbReference type="RefSeq" id="WP_205740638.1">
    <property type="nucleotide sequence ID" value="NZ_ML142901.1"/>
</dbReference>
<evidence type="ECO:0000256" key="1">
    <source>
        <dbReference type="ARBA" id="ARBA00004651"/>
    </source>
</evidence>
<evidence type="ECO:0000256" key="6">
    <source>
        <dbReference type="ARBA" id="ARBA00023136"/>
    </source>
</evidence>
<dbReference type="PROSITE" id="PS50928">
    <property type="entry name" value="ABC_TM1"/>
    <property type="match status" value="1"/>
</dbReference>
<feature type="domain" description="ABC transmembrane type-1" evidence="9">
    <location>
        <begin position="90"/>
        <end position="302"/>
    </location>
</feature>
<keyword evidence="4 7" id="KW-0812">Transmembrane</keyword>
<dbReference type="Proteomes" id="UP000243528">
    <property type="component" value="Unassembled WGS sequence"/>
</dbReference>
<organism evidence="10 11">
    <name type="scientific">Haloactinopolyspora alba</name>
    <dbReference type="NCBI Taxonomy" id="648780"/>
    <lineage>
        <taxon>Bacteria</taxon>
        <taxon>Bacillati</taxon>
        <taxon>Actinomycetota</taxon>
        <taxon>Actinomycetes</taxon>
        <taxon>Jiangellales</taxon>
        <taxon>Jiangellaceae</taxon>
        <taxon>Haloactinopolyspora</taxon>
    </lineage>
</organism>
<keyword evidence="3" id="KW-1003">Cell membrane</keyword>
<feature type="transmembrane region" description="Helical" evidence="7">
    <location>
        <begin position="221"/>
        <end position="246"/>
    </location>
</feature>
<feature type="transmembrane region" description="Helical" evidence="7">
    <location>
        <begin position="85"/>
        <end position="115"/>
    </location>
</feature>
<dbReference type="PANTHER" id="PTHR30193:SF37">
    <property type="entry name" value="INNER MEMBRANE ABC TRANSPORTER PERMEASE PROTEIN YCJO"/>
    <property type="match status" value="1"/>
</dbReference>
<dbReference type="Gene3D" id="1.10.3720.10">
    <property type="entry name" value="MetI-like"/>
    <property type="match status" value="1"/>
</dbReference>
<dbReference type="GO" id="GO:0005886">
    <property type="term" value="C:plasma membrane"/>
    <property type="evidence" value="ECO:0007669"/>
    <property type="project" value="UniProtKB-SubCell"/>
</dbReference>
<evidence type="ECO:0000313" key="10">
    <source>
        <dbReference type="EMBL" id="PSL06012.1"/>
    </source>
</evidence>
<dbReference type="EMBL" id="PYGE01000003">
    <property type="protein sequence ID" value="PSL06012.1"/>
    <property type="molecule type" value="Genomic_DNA"/>
</dbReference>
<dbReference type="AlphaFoldDB" id="A0A2P8E958"/>
<evidence type="ECO:0000256" key="5">
    <source>
        <dbReference type="ARBA" id="ARBA00022989"/>
    </source>
</evidence>
<proteinExistence type="inferred from homology"/>
<accession>A0A2P8E958</accession>
<gene>
    <name evidence="10" type="ORF">CLV30_103166</name>
</gene>
<keyword evidence="11" id="KW-1185">Reference proteome</keyword>